<evidence type="ECO:0000256" key="2">
    <source>
        <dbReference type="ARBA" id="ARBA00008873"/>
    </source>
</evidence>
<keyword evidence="6 9" id="KW-1133">Transmembrane helix</keyword>
<dbReference type="SUPFAM" id="SSF161111">
    <property type="entry name" value="Cation efflux protein transmembrane domain-like"/>
    <property type="match status" value="1"/>
</dbReference>
<dbReference type="PANTHER" id="PTHR11562">
    <property type="entry name" value="CATION EFFLUX PROTEIN/ ZINC TRANSPORTER"/>
    <property type="match status" value="1"/>
</dbReference>
<dbReference type="InterPro" id="IPR027470">
    <property type="entry name" value="Cation_efflux_CTD"/>
</dbReference>
<keyword evidence="4 9" id="KW-0812">Transmembrane</keyword>
<evidence type="ECO:0000313" key="13">
    <source>
        <dbReference type="Proteomes" id="UP000054725"/>
    </source>
</evidence>
<dbReference type="InterPro" id="IPR002524">
    <property type="entry name" value="Cation_efflux"/>
</dbReference>
<proteinExistence type="inferred from homology"/>
<sequence>MRKDALSDVKKSSKERLLWSALVLTGGFLIAEVVGGIITGSLALISDAAHMLTDVTALIIALIAIRISKRPADERRTFGYYRFEILAAAFNAALLFVVALYIMFEAYQRLKQPPEIYSLGMLIIASIGLVVNLVSMSLLSQEKDNSLNLKSAYLEVWSDMLGSLGVIGAALIIRFFGWSWVDSVVAVFIGLWVLPRTWILLKETVNILLEGVPFGVNLEKIKAHMMAAEGVLDVHDLHIWAITSDKISLTAHLVVAPNAEEEPIRVNVQNILFSQFKIRHTTLQTEHKKILDEEGLCSSSAH</sequence>
<name>A0A0W0WIQ5_9GAMM</name>
<evidence type="ECO:0000256" key="4">
    <source>
        <dbReference type="ARBA" id="ARBA00022692"/>
    </source>
</evidence>
<feature type="transmembrane region" description="Helical" evidence="9">
    <location>
        <begin position="80"/>
        <end position="104"/>
    </location>
</feature>
<evidence type="ECO:0000259" key="11">
    <source>
        <dbReference type="Pfam" id="PF16916"/>
    </source>
</evidence>
<accession>A0A0W0WIQ5</accession>
<dbReference type="PANTHER" id="PTHR11562:SF17">
    <property type="entry name" value="RE54080P-RELATED"/>
    <property type="match status" value="1"/>
</dbReference>
<keyword evidence="3" id="KW-0813">Transport</keyword>
<evidence type="ECO:0000256" key="8">
    <source>
        <dbReference type="ARBA" id="ARBA00023136"/>
    </source>
</evidence>
<keyword evidence="5" id="KW-0862">Zinc</keyword>
<dbReference type="InterPro" id="IPR050681">
    <property type="entry name" value="CDF/SLC30A"/>
</dbReference>
<evidence type="ECO:0000256" key="9">
    <source>
        <dbReference type="SAM" id="Phobius"/>
    </source>
</evidence>
<dbReference type="Pfam" id="PF16916">
    <property type="entry name" value="ZT_dimer"/>
    <property type="match status" value="1"/>
</dbReference>
<organism evidence="12 13">
    <name type="scientific">Legionella nautarum</name>
    <dbReference type="NCBI Taxonomy" id="45070"/>
    <lineage>
        <taxon>Bacteria</taxon>
        <taxon>Pseudomonadati</taxon>
        <taxon>Pseudomonadota</taxon>
        <taxon>Gammaproteobacteria</taxon>
        <taxon>Legionellales</taxon>
        <taxon>Legionellaceae</taxon>
        <taxon>Legionella</taxon>
    </lineage>
</organism>
<keyword evidence="7" id="KW-0406">Ion transport</keyword>
<evidence type="ECO:0000256" key="7">
    <source>
        <dbReference type="ARBA" id="ARBA00023065"/>
    </source>
</evidence>
<dbReference type="OrthoDB" id="9809646at2"/>
<feature type="transmembrane region" description="Helical" evidence="9">
    <location>
        <begin position="21"/>
        <end position="45"/>
    </location>
</feature>
<dbReference type="GO" id="GO:0005385">
    <property type="term" value="F:zinc ion transmembrane transporter activity"/>
    <property type="evidence" value="ECO:0007669"/>
    <property type="project" value="TreeGrafter"/>
</dbReference>
<feature type="transmembrane region" description="Helical" evidence="9">
    <location>
        <begin position="51"/>
        <end position="68"/>
    </location>
</feature>
<protein>
    <submittedName>
        <fullName evidence="12">Cation efflux system protein</fullName>
    </submittedName>
</protein>
<dbReference type="SUPFAM" id="SSF160240">
    <property type="entry name" value="Cation efflux protein cytoplasmic domain-like"/>
    <property type="match status" value="1"/>
</dbReference>
<keyword evidence="8 9" id="KW-0472">Membrane</keyword>
<dbReference type="InterPro" id="IPR058533">
    <property type="entry name" value="Cation_efflux_TM"/>
</dbReference>
<dbReference type="InterPro" id="IPR036837">
    <property type="entry name" value="Cation_efflux_CTD_sf"/>
</dbReference>
<keyword evidence="13" id="KW-1185">Reference proteome</keyword>
<dbReference type="RefSeq" id="WP_058506118.1">
    <property type="nucleotide sequence ID" value="NZ_CAAAIF010000015.1"/>
</dbReference>
<dbReference type="Proteomes" id="UP000054725">
    <property type="component" value="Unassembled WGS sequence"/>
</dbReference>
<comment type="caution">
    <text evidence="12">The sequence shown here is derived from an EMBL/GenBank/DDBJ whole genome shotgun (WGS) entry which is preliminary data.</text>
</comment>
<feature type="domain" description="Cation efflux protein cytoplasmic" evidence="11">
    <location>
        <begin position="216"/>
        <end position="287"/>
    </location>
</feature>
<dbReference type="InterPro" id="IPR027469">
    <property type="entry name" value="Cation_efflux_TMD_sf"/>
</dbReference>
<evidence type="ECO:0000313" key="12">
    <source>
        <dbReference type="EMBL" id="KTD32236.1"/>
    </source>
</evidence>
<evidence type="ECO:0000256" key="6">
    <source>
        <dbReference type="ARBA" id="ARBA00022989"/>
    </source>
</evidence>
<dbReference type="NCBIfam" id="TIGR01297">
    <property type="entry name" value="CDF"/>
    <property type="match status" value="1"/>
</dbReference>
<evidence type="ECO:0000259" key="10">
    <source>
        <dbReference type="Pfam" id="PF01545"/>
    </source>
</evidence>
<dbReference type="Gene3D" id="1.20.1510.10">
    <property type="entry name" value="Cation efflux protein transmembrane domain"/>
    <property type="match status" value="1"/>
</dbReference>
<dbReference type="STRING" id="45070.Lnau_3147"/>
<feature type="domain" description="Cation efflux protein transmembrane" evidence="10">
    <location>
        <begin position="19"/>
        <end position="209"/>
    </location>
</feature>
<dbReference type="AlphaFoldDB" id="A0A0W0WIQ5"/>
<evidence type="ECO:0000256" key="3">
    <source>
        <dbReference type="ARBA" id="ARBA00022448"/>
    </source>
</evidence>
<dbReference type="GO" id="GO:0005886">
    <property type="term" value="C:plasma membrane"/>
    <property type="evidence" value="ECO:0007669"/>
    <property type="project" value="TreeGrafter"/>
</dbReference>
<comment type="similarity">
    <text evidence="2">Belongs to the cation diffusion facilitator (CDF) transporter (TC 2.A.4) family. SLC30A subfamily.</text>
</comment>
<dbReference type="Pfam" id="PF01545">
    <property type="entry name" value="Cation_efflux"/>
    <property type="match status" value="1"/>
</dbReference>
<evidence type="ECO:0000256" key="1">
    <source>
        <dbReference type="ARBA" id="ARBA00004141"/>
    </source>
</evidence>
<reference evidence="12 13" key="1">
    <citation type="submission" date="2015-11" db="EMBL/GenBank/DDBJ databases">
        <title>Genomic analysis of 38 Legionella species identifies large and diverse effector repertoires.</title>
        <authorList>
            <person name="Burstein D."/>
            <person name="Amaro F."/>
            <person name="Zusman T."/>
            <person name="Lifshitz Z."/>
            <person name="Cohen O."/>
            <person name="Gilbert J.A."/>
            <person name="Pupko T."/>
            <person name="Shuman H.A."/>
            <person name="Segal G."/>
        </authorList>
    </citation>
    <scope>NUCLEOTIDE SEQUENCE [LARGE SCALE GENOMIC DNA]</scope>
    <source>
        <strain evidence="12 13">ATCC 49506</strain>
    </source>
</reference>
<feature type="transmembrane region" description="Helical" evidence="9">
    <location>
        <begin position="183"/>
        <end position="201"/>
    </location>
</feature>
<feature type="transmembrane region" description="Helical" evidence="9">
    <location>
        <begin position="116"/>
        <end position="139"/>
    </location>
</feature>
<evidence type="ECO:0000256" key="5">
    <source>
        <dbReference type="ARBA" id="ARBA00022906"/>
    </source>
</evidence>
<gene>
    <name evidence="12" type="primary">czcD_2</name>
    <name evidence="12" type="ORF">Lnau_3147</name>
</gene>
<dbReference type="PATRIC" id="fig|45070.6.peg.3323"/>
<dbReference type="EMBL" id="LNYO01000027">
    <property type="protein sequence ID" value="KTD32236.1"/>
    <property type="molecule type" value="Genomic_DNA"/>
</dbReference>
<keyword evidence="5" id="KW-0864">Zinc transport</keyword>
<feature type="transmembrane region" description="Helical" evidence="9">
    <location>
        <begin position="160"/>
        <end position="177"/>
    </location>
</feature>
<comment type="subcellular location">
    <subcellularLocation>
        <location evidence="1">Membrane</location>
        <topology evidence="1">Multi-pass membrane protein</topology>
    </subcellularLocation>
</comment>